<dbReference type="InterPro" id="IPR013783">
    <property type="entry name" value="Ig-like_fold"/>
</dbReference>
<dbReference type="Gene3D" id="2.60.40.10">
    <property type="entry name" value="Immunoglobulins"/>
    <property type="match status" value="1"/>
</dbReference>
<organism evidence="2 3">
    <name type="scientific">Brevibacillus brevis</name>
    <name type="common">Bacillus brevis</name>
    <dbReference type="NCBI Taxonomy" id="1393"/>
    <lineage>
        <taxon>Bacteria</taxon>
        <taxon>Bacillati</taxon>
        <taxon>Bacillota</taxon>
        <taxon>Bacilli</taxon>
        <taxon>Bacillales</taxon>
        <taxon>Paenibacillaceae</taxon>
        <taxon>Brevibacillus</taxon>
    </lineage>
</organism>
<keyword evidence="1" id="KW-0732">Signal</keyword>
<evidence type="ECO:0000313" key="3">
    <source>
        <dbReference type="Proteomes" id="UP000317713"/>
    </source>
</evidence>
<dbReference type="InterPro" id="IPR036116">
    <property type="entry name" value="FN3_sf"/>
</dbReference>
<accession>A0A517I2V8</accession>
<sequence length="446" mass="51394">MKKVILSSLVALTTLLGPFNVYAAEKFNYEEFINDVKIDSDENQITIKWSEVPDAVAYRVYHGDSEVYNGTNDSFVHDDLESGKPYNYTLMAVNSDEEVIAKITLGTKTIKPEKKTLRSIDSSNDFLVNDVNVATISNGEFIRFDWNNVPNVEEFEVIKNGTVVDKISESEFSDEVDGGKEKVVYEFRGKIPVNKQEREIRLSKIEKNISEQGDASVKTEDLLYDYVSIIKVVDKKKLKSLANLSNNEVDNVKIRYTTFIGDRYVENPVPYALRLTGEDWEEEVEYFGGDNRDFAVSHSRFRTQVNIEADFTDELLDIDKDVNKTTMYDKNKNLLNTARASSSGIKLNKNVVNQDKMDFRLNHSVGIPYLEDSFEFTPPEIDYRMDGEIFREDGSYRFDGWHDGAPSHELYISFDNGPYEEVFTHDLYDFFYLFEVTPKHYFDISN</sequence>
<dbReference type="SUPFAM" id="SSF49265">
    <property type="entry name" value="Fibronectin type III"/>
    <property type="match status" value="1"/>
</dbReference>
<dbReference type="Proteomes" id="UP000317713">
    <property type="component" value="Chromosome"/>
</dbReference>
<feature type="signal peptide" evidence="1">
    <location>
        <begin position="1"/>
        <end position="23"/>
    </location>
</feature>
<dbReference type="InterPro" id="IPR003961">
    <property type="entry name" value="FN3_dom"/>
</dbReference>
<name>A0A517I2V8_BREBE</name>
<dbReference type="Pfam" id="PF11579">
    <property type="entry name" value="DUF3238"/>
    <property type="match status" value="1"/>
</dbReference>
<protein>
    <submittedName>
        <fullName evidence="2">DUF3238 domain-containing protein</fullName>
    </submittedName>
</protein>
<evidence type="ECO:0000313" key="2">
    <source>
        <dbReference type="EMBL" id="QDS33232.1"/>
    </source>
</evidence>
<evidence type="ECO:0000256" key="1">
    <source>
        <dbReference type="SAM" id="SignalP"/>
    </source>
</evidence>
<dbReference type="RefSeq" id="WP_144613802.1">
    <property type="nucleotide sequence ID" value="NZ_CP042161.1"/>
</dbReference>
<proteinExistence type="predicted"/>
<dbReference type="InterPro" id="IPR021631">
    <property type="entry name" value="DUF3238"/>
</dbReference>
<dbReference type="EMBL" id="CP042161">
    <property type="protein sequence ID" value="QDS33232.1"/>
    <property type="molecule type" value="Genomic_DNA"/>
</dbReference>
<reference evidence="2 3" key="1">
    <citation type="submission" date="2019-07" db="EMBL/GenBank/DDBJ databases">
        <title>Characterization of Brevibacillus brevis HK544, as a potential biocontrol agent.</title>
        <authorList>
            <person name="Kim H."/>
        </authorList>
    </citation>
    <scope>NUCLEOTIDE SEQUENCE [LARGE SCALE GENOMIC DNA]</scope>
    <source>
        <strain evidence="2 3">HK544</strain>
    </source>
</reference>
<feature type="chain" id="PRO_5022067895" evidence="1">
    <location>
        <begin position="24"/>
        <end position="446"/>
    </location>
</feature>
<dbReference type="CDD" id="cd00063">
    <property type="entry name" value="FN3"/>
    <property type="match status" value="1"/>
</dbReference>
<dbReference type="AlphaFoldDB" id="A0A517I2V8"/>
<gene>
    <name evidence="2" type="ORF">FPS98_04125</name>
</gene>